<dbReference type="InParanoid" id="B0CT02"/>
<dbReference type="KEGG" id="lbc:LACBIDRAFT_321468"/>
<dbReference type="OrthoDB" id="3200752at2759"/>
<dbReference type="Proteomes" id="UP000001194">
    <property type="component" value="Unassembled WGS sequence"/>
</dbReference>
<gene>
    <name evidence="1" type="ORF">LACBIDRAFT_321468</name>
</gene>
<dbReference type="EMBL" id="DS547092">
    <property type="protein sequence ID" value="EDR14419.1"/>
    <property type="molecule type" value="Genomic_DNA"/>
</dbReference>
<protein>
    <submittedName>
        <fullName evidence="1">Predicted protein</fullName>
    </submittedName>
</protein>
<dbReference type="RefSeq" id="XP_001874978.1">
    <property type="nucleotide sequence ID" value="XM_001874943.1"/>
</dbReference>
<keyword evidence="2" id="KW-1185">Reference proteome</keyword>
<dbReference type="AlphaFoldDB" id="B0CT02"/>
<dbReference type="HOGENOM" id="CLU_039070_4_2_1"/>
<proteinExistence type="predicted"/>
<sequence>MTPSQHSQDLAHYIKGRLLSSRMPLIHAQPARPTWLLPSGPQVQVEKVIRMLEEAWNQSSFPDETDWDVRDYVAELSPRQSGSNGDLENRLLTRFPPIYQSTSLVDIPCLDKPCHITDKAGHILLWYFPKLISEDLQTENLRPKKKSNGSWWDQIHPDHGGKTTSIVGLSPGWFSQGRKGPADPLRPSSDIQQASNLIYLETLSFINAVISAIYSIIQPDLYVKGYRESFDMLLTIGRYDQGRFYMPGLGFSLLYDPGTLVGLAGNVLPHGVCPVVGEHACLAELGEEIPGF</sequence>
<organism evidence="2">
    <name type="scientific">Laccaria bicolor (strain S238N-H82 / ATCC MYA-4686)</name>
    <name type="common">Bicoloured deceiver</name>
    <name type="synonym">Laccaria laccata var. bicolor</name>
    <dbReference type="NCBI Taxonomy" id="486041"/>
    <lineage>
        <taxon>Eukaryota</taxon>
        <taxon>Fungi</taxon>
        <taxon>Dikarya</taxon>
        <taxon>Basidiomycota</taxon>
        <taxon>Agaricomycotina</taxon>
        <taxon>Agaricomycetes</taxon>
        <taxon>Agaricomycetidae</taxon>
        <taxon>Agaricales</taxon>
        <taxon>Agaricineae</taxon>
        <taxon>Hydnangiaceae</taxon>
        <taxon>Laccaria</taxon>
    </lineage>
</organism>
<accession>B0CT02</accession>
<name>B0CT02_LACBS</name>
<dbReference type="GeneID" id="6070818"/>
<evidence type="ECO:0000313" key="2">
    <source>
        <dbReference type="Proteomes" id="UP000001194"/>
    </source>
</evidence>
<evidence type="ECO:0000313" key="1">
    <source>
        <dbReference type="EMBL" id="EDR14419.1"/>
    </source>
</evidence>
<reference evidence="1 2" key="1">
    <citation type="journal article" date="2008" name="Nature">
        <title>The genome of Laccaria bicolor provides insights into mycorrhizal symbiosis.</title>
        <authorList>
            <person name="Martin F."/>
            <person name="Aerts A."/>
            <person name="Ahren D."/>
            <person name="Brun A."/>
            <person name="Danchin E.G.J."/>
            <person name="Duchaussoy F."/>
            <person name="Gibon J."/>
            <person name="Kohler A."/>
            <person name="Lindquist E."/>
            <person name="Pereda V."/>
            <person name="Salamov A."/>
            <person name="Shapiro H.J."/>
            <person name="Wuyts J."/>
            <person name="Blaudez D."/>
            <person name="Buee M."/>
            <person name="Brokstein P."/>
            <person name="Canbaeck B."/>
            <person name="Cohen D."/>
            <person name="Courty P.E."/>
            <person name="Coutinho P.M."/>
            <person name="Delaruelle C."/>
            <person name="Detter J.C."/>
            <person name="Deveau A."/>
            <person name="DiFazio S."/>
            <person name="Duplessis S."/>
            <person name="Fraissinet-Tachet L."/>
            <person name="Lucic E."/>
            <person name="Frey-Klett P."/>
            <person name="Fourrey C."/>
            <person name="Feussner I."/>
            <person name="Gay G."/>
            <person name="Grimwood J."/>
            <person name="Hoegger P.J."/>
            <person name="Jain P."/>
            <person name="Kilaru S."/>
            <person name="Labbe J."/>
            <person name="Lin Y.C."/>
            <person name="Legue V."/>
            <person name="Le Tacon F."/>
            <person name="Marmeisse R."/>
            <person name="Melayah D."/>
            <person name="Montanini B."/>
            <person name="Muratet M."/>
            <person name="Nehls U."/>
            <person name="Niculita-Hirzel H."/>
            <person name="Oudot-Le Secq M.P."/>
            <person name="Peter M."/>
            <person name="Quesneville H."/>
            <person name="Rajashekar B."/>
            <person name="Reich M."/>
            <person name="Rouhier N."/>
            <person name="Schmutz J."/>
            <person name="Yin T."/>
            <person name="Chalot M."/>
            <person name="Henrissat B."/>
            <person name="Kuees U."/>
            <person name="Lucas S."/>
            <person name="Van de Peer Y."/>
            <person name="Podila G.K."/>
            <person name="Polle A."/>
            <person name="Pukkila P.J."/>
            <person name="Richardson P.M."/>
            <person name="Rouze P."/>
            <person name="Sanders I.R."/>
            <person name="Stajich J.E."/>
            <person name="Tunlid A."/>
            <person name="Tuskan G."/>
            <person name="Grigoriev I.V."/>
        </authorList>
    </citation>
    <scope>NUCLEOTIDE SEQUENCE [LARGE SCALE GENOMIC DNA]</scope>
    <source>
        <strain evidence="2">S238N-H82 / ATCC MYA-4686</strain>
    </source>
</reference>